<dbReference type="GO" id="GO:0005886">
    <property type="term" value="C:plasma membrane"/>
    <property type="evidence" value="ECO:0007669"/>
    <property type="project" value="TreeGrafter"/>
</dbReference>
<dbReference type="AlphaFoldDB" id="A0A3P6T5X2"/>
<feature type="domain" description="Peptidase M13 N-terminal" evidence="2">
    <location>
        <begin position="12"/>
        <end position="111"/>
    </location>
</feature>
<evidence type="ECO:0000313" key="4">
    <source>
        <dbReference type="Proteomes" id="UP000271889"/>
    </source>
</evidence>
<dbReference type="InterPro" id="IPR042089">
    <property type="entry name" value="Peptidase_M13_dom_2"/>
</dbReference>
<organism evidence="3 4">
    <name type="scientific">Cylicostephanus goldi</name>
    <name type="common">Nematode worm</name>
    <dbReference type="NCBI Taxonomy" id="71465"/>
    <lineage>
        <taxon>Eukaryota</taxon>
        <taxon>Metazoa</taxon>
        <taxon>Ecdysozoa</taxon>
        <taxon>Nematoda</taxon>
        <taxon>Chromadorea</taxon>
        <taxon>Rhabditida</taxon>
        <taxon>Rhabditina</taxon>
        <taxon>Rhabditomorpha</taxon>
        <taxon>Strongyloidea</taxon>
        <taxon>Strongylidae</taxon>
        <taxon>Cylicostephanus</taxon>
    </lineage>
</organism>
<evidence type="ECO:0000256" key="1">
    <source>
        <dbReference type="ARBA" id="ARBA00007357"/>
    </source>
</evidence>
<proteinExistence type="inferred from homology"/>
<dbReference type="Proteomes" id="UP000271889">
    <property type="component" value="Unassembled WGS sequence"/>
</dbReference>
<dbReference type="PROSITE" id="PS51885">
    <property type="entry name" value="NEPRILYSIN"/>
    <property type="match status" value="1"/>
</dbReference>
<name>A0A3P6T5X2_CYLGO</name>
<dbReference type="Gene3D" id="3.40.390.10">
    <property type="entry name" value="Collagenase (Catalytic Domain)"/>
    <property type="match status" value="1"/>
</dbReference>
<evidence type="ECO:0000259" key="2">
    <source>
        <dbReference type="Pfam" id="PF05649"/>
    </source>
</evidence>
<dbReference type="InterPro" id="IPR024079">
    <property type="entry name" value="MetalloPept_cat_dom_sf"/>
</dbReference>
<dbReference type="GO" id="GO:0016485">
    <property type="term" value="P:protein processing"/>
    <property type="evidence" value="ECO:0007669"/>
    <property type="project" value="TreeGrafter"/>
</dbReference>
<dbReference type="EMBL" id="UYRV01024710">
    <property type="protein sequence ID" value="VDK76095.1"/>
    <property type="molecule type" value="Genomic_DNA"/>
</dbReference>
<dbReference type="PANTHER" id="PTHR11733:SF237">
    <property type="entry name" value="NEPRILYSIN-LIKE 4"/>
    <property type="match status" value="1"/>
</dbReference>
<protein>
    <recommendedName>
        <fullName evidence="2">Peptidase M13 N-terminal domain-containing protein</fullName>
    </recommendedName>
</protein>
<dbReference type="Gene3D" id="1.10.1380.10">
    <property type="entry name" value="Neutral endopeptidase , domain2"/>
    <property type="match status" value="1"/>
</dbReference>
<dbReference type="GO" id="GO:0004222">
    <property type="term" value="F:metalloendopeptidase activity"/>
    <property type="evidence" value="ECO:0007669"/>
    <property type="project" value="InterPro"/>
</dbReference>
<sequence>MWFSRKWLGEMGEIYEDIEQEYNNEMFGQKQKRPRWKMCTEVTTTVMNDATIALYVKKALDKTTKKNIINIANDLLEVFRKKLNTSNWIDEETRIEALNKLNHMLRQIAYPEFVLNTGMLDKHYRDLDVRDTDSYSEMVEKLTRWHIERFFEQLTKLPDRFVIFNPADVRASYYLHTNSLRKSMHLSFFAPTYSKAAFS</sequence>
<evidence type="ECO:0000313" key="3">
    <source>
        <dbReference type="EMBL" id="VDK76095.1"/>
    </source>
</evidence>
<dbReference type="PANTHER" id="PTHR11733">
    <property type="entry name" value="ZINC METALLOPROTEASE FAMILY M13 NEPRILYSIN-RELATED"/>
    <property type="match status" value="1"/>
</dbReference>
<dbReference type="SUPFAM" id="SSF55486">
    <property type="entry name" value="Metalloproteases ('zincins'), catalytic domain"/>
    <property type="match status" value="1"/>
</dbReference>
<keyword evidence="4" id="KW-1185">Reference proteome</keyword>
<gene>
    <name evidence="3" type="ORF">CGOC_LOCUS7198</name>
</gene>
<dbReference type="Pfam" id="PF05649">
    <property type="entry name" value="Peptidase_M13_N"/>
    <property type="match status" value="1"/>
</dbReference>
<reference evidence="3 4" key="1">
    <citation type="submission" date="2018-11" db="EMBL/GenBank/DDBJ databases">
        <authorList>
            <consortium name="Pathogen Informatics"/>
        </authorList>
    </citation>
    <scope>NUCLEOTIDE SEQUENCE [LARGE SCALE GENOMIC DNA]</scope>
</reference>
<dbReference type="InterPro" id="IPR008753">
    <property type="entry name" value="Peptidase_M13_N"/>
</dbReference>
<dbReference type="InterPro" id="IPR000718">
    <property type="entry name" value="Peptidase_M13"/>
</dbReference>
<accession>A0A3P6T5X2</accession>
<dbReference type="OrthoDB" id="6475849at2759"/>
<comment type="similarity">
    <text evidence="1">Belongs to the peptidase M13 family.</text>
</comment>